<dbReference type="OMA" id="SADITHT"/>
<dbReference type="InterPro" id="IPR050951">
    <property type="entry name" value="Retrovirus_Pol_polyprotein"/>
</dbReference>
<keyword evidence="12" id="KW-1185">Reference proteome</keyword>
<reference evidence="11" key="1">
    <citation type="submission" date="2013-10" db="EMBL/GenBank/DDBJ databases">
        <title>Genomic analysis of the causative agents of coccidiosis in chickens.</title>
        <authorList>
            <person name="Reid A.J."/>
            <person name="Blake D."/>
            <person name="Billington K."/>
            <person name="Browne H."/>
            <person name="Dunn M."/>
            <person name="Hung S."/>
            <person name="Kawahara F."/>
            <person name="Miranda-Saavedra D."/>
            <person name="Mourier T."/>
            <person name="Nagra H."/>
            <person name="Otto T.D."/>
            <person name="Rawlings N."/>
            <person name="Sanchez A."/>
            <person name="Sanders M."/>
            <person name="Subramaniam C."/>
            <person name="Tay Y."/>
            <person name="Dear P."/>
            <person name="Doerig C."/>
            <person name="Gruber A."/>
            <person name="Parkinson J."/>
            <person name="Shirley M."/>
            <person name="Wan K.L."/>
            <person name="Berriman M."/>
            <person name="Tomley F."/>
            <person name="Pain A."/>
        </authorList>
    </citation>
    <scope>NUCLEOTIDE SEQUENCE [LARGE SCALE GENOMIC DNA]</scope>
    <source>
        <strain evidence="11">Weybridge</strain>
    </source>
</reference>
<keyword evidence="4" id="KW-0540">Nuclease</keyword>
<dbReference type="PROSITE" id="PS50878">
    <property type="entry name" value="RT_POL"/>
    <property type="match status" value="1"/>
</dbReference>
<dbReference type="CDD" id="cd00303">
    <property type="entry name" value="retropepsin_like"/>
    <property type="match status" value="1"/>
</dbReference>
<dbReference type="SUPFAM" id="SSF56672">
    <property type="entry name" value="DNA/RNA polymerases"/>
    <property type="match status" value="1"/>
</dbReference>
<feature type="region of interest" description="Disordered" evidence="8">
    <location>
        <begin position="315"/>
        <end position="336"/>
    </location>
</feature>
<evidence type="ECO:0000313" key="11">
    <source>
        <dbReference type="EMBL" id="CDJ58619.1"/>
    </source>
</evidence>
<dbReference type="InterPro" id="IPR001969">
    <property type="entry name" value="Aspartic_peptidase_AS"/>
</dbReference>
<dbReference type="AlphaFoldDB" id="U6M843"/>
<dbReference type="Pfam" id="PF00078">
    <property type="entry name" value="RVT_1"/>
    <property type="match status" value="1"/>
</dbReference>
<dbReference type="GO" id="GO:0006508">
    <property type="term" value="P:proteolysis"/>
    <property type="evidence" value="ECO:0007669"/>
    <property type="project" value="InterPro"/>
</dbReference>
<evidence type="ECO:0000256" key="8">
    <source>
        <dbReference type="SAM" id="MobiDB-lite"/>
    </source>
</evidence>
<evidence type="ECO:0000259" key="10">
    <source>
        <dbReference type="PROSITE" id="PS50994"/>
    </source>
</evidence>
<evidence type="ECO:0000313" key="12">
    <source>
        <dbReference type="Proteomes" id="UP000030763"/>
    </source>
</evidence>
<dbReference type="InterPro" id="IPR043502">
    <property type="entry name" value="DNA/RNA_pol_sf"/>
</dbReference>
<dbReference type="PROSITE" id="PS50994">
    <property type="entry name" value="INTEGRASE"/>
    <property type="match status" value="1"/>
</dbReference>
<dbReference type="Gene3D" id="1.10.340.70">
    <property type="match status" value="1"/>
</dbReference>
<dbReference type="CDD" id="cd01647">
    <property type="entry name" value="RT_LTR"/>
    <property type="match status" value="1"/>
</dbReference>
<dbReference type="PROSITE" id="PS00141">
    <property type="entry name" value="ASP_PROTEASE"/>
    <property type="match status" value="1"/>
</dbReference>
<protein>
    <recommendedName>
        <fullName evidence="1">RNA-directed DNA polymerase</fullName>
        <ecNumber evidence="1">2.7.7.49</ecNumber>
    </recommendedName>
</protein>
<dbReference type="InterPro" id="IPR041373">
    <property type="entry name" value="RT_RNaseH"/>
</dbReference>
<keyword evidence="5" id="KW-0255">Endonuclease</keyword>
<dbReference type="InterPro" id="IPR000477">
    <property type="entry name" value="RT_dom"/>
</dbReference>
<evidence type="ECO:0000256" key="1">
    <source>
        <dbReference type="ARBA" id="ARBA00012493"/>
    </source>
</evidence>
<dbReference type="Pfam" id="PF17921">
    <property type="entry name" value="Integrase_H2C2"/>
    <property type="match status" value="1"/>
</dbReference>
<dbReference type="InterPro" id="IPR021109">
    <property type="entry name" value="Peptidase_aspartic_dom_sf"/>
</dbReference>
<dbReference type="CDD" id="cd09274">
    <property type="entry name" value="RNase_HI_RT_Ty3"/>
    <property type="match status" value="1"/>
</dbReference>
<reference evidence="11" key="2">
    <citation type="submission" date="2013-10" db="EMBL/GenBank/DDBJ databases">
        <authorList>
            <person name="Aslett M."/>
        </authorList>
    </citation>
    <scope>NUCLEOTIDE SEQUENCE [LARGE SCALE GENOMIC DNA]</scope>
    <source>
        <strain evidence="11">Weybridge</strain>
    </source>
</reference>
<dbReference type="InterPro" id="IPR041588">
    <property type="entry name" value="Integrase_H2C2"/>
</dbReference>
<dbReference type="SUPFAM" id="SSF50630">
    <property type="entry name" value="Acid proteases"/>
    <property type="match status" value="1"/>
</dbReference>
<sequence length="1131" mass="126524">MAPGSGALCTIATGPNSIPVSPNLREKLLGRVAAPESTAQTHSCCLDQVWKGQWWQISGEEDTQGGSLCSAGTAAVLRVVVAGQRCEALVDTGASRSFINPDKVRKLQLKERLLAEECCFTVANGEKLRITRVVKRLVMWSGGMKLIGDFLVGPVPYDLVVGLDWLTEHEVAWSFPSDELRALVEGQWIKLTLVRLSKGRSERVSDPLVSPKSPAERAYDLLARQIAEMPQEEAMALLRPQPMKHKSHTLKGLKVDIKALLQQARENTAQIQHPMQGLSSILAIPVGEKPETPNPTEAGQGTWCCAVLGTPKVPAGAGGNREMGEQEQLDDEEESPWPTATLEYSRFDEWLKSEAASSTPSIILDVLKGYRAVFPDQLPAGLPPKRPFDHRILLVPGRMPTKSPIYRMTPEQLQAHKQEIARLTTKGWIGPTYSPICALTIMGDKKDDGTGEQKMRMVVNYREINALTVAPDFPLPPIATILEMLGGAKYFSSLDLESGYHQVRMAREDRWKTAFSSVLGLFEYKVMPFGLKGAPATFQANINYCLQPFLGQGVIAYLDDILIYSSDLQGHATLLKQVLSILQKNYFFPKFSKCEFAKKELTYLGYTVSAEGIKPAADKVAAVQQWPEVLQNDTQVRQFLGTVNYCRMFMGADYARVARALLEPTRKGALFKWTEAHTQAVQQLKRKLTDYVTLQIPDTTKPFDLYTDASGFALGAVLEQERKPIGFLSQTMNAAQQKYSIYDQELLALVTALDKWSHLLRAVKVTAYTDHQALTHLQQLRASKPLRGRTARWLDFLAEFPELTILYLPGTRNQVADALSRNPGGPTTKAPSSIDTQQDSLVSLAPAEVPLTPHPETRRRRNDCRQLAGIRARTRQQRRSEKPTEVTLDTQQQRDRPQQQTSATHKPNSPTHALDWPGAYSKCPVFREAYTAAAKTPGETVHAEIHQRRYGFCYQHPYLRICQNGIWLICVPQLPEFVTHILYQFHDHVTAGHRGQKKTFLAISKYYYRPGMRTYTNTYVDSCVQCRASKRVTQKPAGLLQQLLIQSRRWSHVSLDFITVLPHTHAGHDAILVLVDSLSKMAHFIPTRKTSSAADTVALLADRLIRYHGFPETLVSDRDPRFTSEIWEALC</sequence>
<feature type="domain" description="Reverse transcriptase" evidence="9">
    <location>
        <begin position="423"/>
        <end position="608"/>
    </location>
</feature>
<feature type="domain" description="Integrase catalytic" evidence="10">
    <location>
        <begin position="1032"/>
        <end position="1131"/>
    </location>
</feature>
<proteinExistence type="predicted"/>
<dbReference type="Gene3D" id="3.30.70.270">
    <property type="match status" value="2"/>
</dbReference>
<dbReference type="Gene3D" id="3.30.420.10">
    <property type="entry name" value="Ribonuclease H-like superfamily/Ribonuclease H"/>
    <property type="match status" value="1"/>
</dbReference>
<dbReference type="Gene3D" id="2.40.70.10">
    <property type="entry name" value="Acid Proteases"/>
    <property type="match status" value="1"/>
</dbReference>
<dbReference type="Pfam" id="PF17917">
    <property type="entry name" value="RT_RNaseH"/>
    <property type="match status" value="1"/>
</dbReference>
<dbReference type="GO" id="GO:0004190">
    <property type="term" value="F:aspartic-type endopeptidase activity"/>
    <property type="evidence" value="ECO:0007669"/>
    <property type="project" value="InterPro"/>
</dbReference>
<dbReference type="InterPro" id="IPR001584">
    <property type="entry name" value="Integrase_cat-core"/>
</dbReference>
<evidence type="ECO:0000256" key="3">
    <source>
        <dbReference type="ARBA" id="ARBA00022695"/>
    </source>
</evidence>
<dbReference type="PANTHER" id="PTHR37984">
    <property type="entry name" value="PROTEIN CBG26694"/>
    <property type="match status" value="1"/>
</dbReference>
<dbReference type="GO" id="GO:0003676">
    <property type="term" value="F:nucleic acid binding"/>
    <property type="evidence" value="ECO:0007669"/>
    <property type="project" value="InterPro"/>
</dbReference>
<dbReference type="GO" id="GO:0015074">
    <property type="term" value="P:DNA integration"/>
    <property type="evidence" value="ECO:0007669"/>
    <property type="project" value="InterPro"/>
</dbReference>
<dbReference type="Gene3D" id="3.10.10.10">
    <property type="entry name" value="HIV Type 1 Reverse Transcriptase, subunit A, domain 1"/>
    <property type="match status" value="1"/>
</dbReference>
<dbReference type="PANTHER" id="PTHR37984:SF5">
    <property type="entry name" value="PROTEIN NYNRIN-LIKE"/>
    <property type="match status" value="1"/>
</dbReference>
<evidence type="ECO:0000256" key="6">
    <source>
        <dbReference type="ARBA" id="ARBA00022801"/>
    </source>
</evidence>
<dbReference type="Pfam" id="PF08284">
    <property type="entry name" value="RVP_2"/>
    <property type="match status" value="1"/>
</dbReference>
<keyword evidence="7" id="KW-0695">RNA-directed DNA polymerase</keyword>
<evidence type="ECO:0000256" key="7">
    <source>
        <dbReference type="ARBA" id="ARBA00022918"/>
    </source>
</evidence>
<organism evidence="11 12">
    <name type="scientific">Eimeria maxima</name>
    <name type="common">Coccidian parasite</name>
    <dbReference type="NCBI Taxonomy" id="5804"/>
    <lineage>
        <taxon>Eukaryota</taxon>
        <taxon>Sar</taxon>
        <taxon>Alveolata</taxon>
        <taxon>Apicomplexa</taxon>
        <taxon>Conoidasida</taxon>
        <taxon>Coccidia</taxon>
        <taxon>Eucoccidiorida</taxon>
        <taxon>Eimeriorina</taxon>
        <taxon>Eimeriidae</taxon>
        <taxon>Eimeria</taxon>
    </lineage>
</organism>
<dbReference type="RefSeq" id="XP_013335267.1">
    <property type="nucleotide sequence ID" value="XM_013479813.1"/>
</dbReference>
<dbReference type="InterPro" id="IPR012337">
    <property type="entry name" value="RNaseH-like_sf"/>
</dbReference>
<dbReference type="GeneID" id="25339205"/>
<accession>U6M843</accession>
<keyword evidence="3" id="KW-0548">Nucleotidyltransferase</keyword>
<dbReference type="Gene3D" id="3.10.20.370">
    <property type="match status" value="1"/>
</dbReference>
<keyword evidence="6" id="KW-0378">Hydrolase</keyword>
<gene>
    <name evidence="11" type="ORF">EMWEY_00052190</name>
</gene>
<feature type="compositionally biased region" description="Acidic residues" evidence="8">
    <location>
        <begin position="325"/>
        <end position="335"/>
    </location>
</feature>
<dbReference type="InterPro" id="IPR043128">
    <property type="entry name" value="Rev_trsase/Diguanyl_cyclase"/>
</dbReference>
<evidence type="ECO:0000256" key="4">
    <source>
        <dbReference type="ARBA" id="ARBA00022722"/>
    </source>
</evidence>
<evidence type="ECO:0000256" key="2">
    <source>
        <dbReference type="ARBA" id="ARBA00022679"/>
    </source>
</evidence>
<dbReference type="OrthoDB" id="2013610at2759"/>
<dbReference type="Proteomes" id="UP000030763">
    <property type="component" value="Unassembled WGS sequence"/>
</dbReference>
<feature type="compositionally biased region" description="Polar residues" evidence="8">
    <location>
        <begin position="829"/>
        <end position="841"/>
    </location>
</feature>
<dbReference type="SUPFAM" id="SSF53098">
    <property type="entry name" value="Ribonuclease H-like"/>
    <property type="match status" value="1"/>
</dbReference>
<evidence type="ECO:0000256" key="5">
    <source>
        <dbReference type="ARBA" id="ARBA00022759"/>
    </source>
</evidence>
<feature type="compositionally biased region" description="Polar residues" evidence="8">
    <location>
        <begin position="902"/>
        <end position="911"/>
    </location>
</feature>
<evidence type="ECO:0000259" key="9">
    <source>
        <dbReference type="PROSITE" id="PS50878"/>
    </source>
</evidence>
<dbReference type="GO" id="GO:0004519">
    <property type="term" value="F:endonuclease activity"/>
    <property type="evidence" value="ECO:0007669"/>
    <property type="project" value="UniProtKB-KW"/>
</dbReference>
<name>U6M843_EIMMA</name>
<keyword evidence="2" id="KW-0808">Transferase</keyword>
<dbReference type="GO" id="GO:0003964">
    <property type="term" value="F:RNA-directed DNA polymerase activity"/>
    <property type="evidence" value="ECO:0007669"/>
    <property type="project" value="UniProtKB-KW"/>
</dbReference>
<dbReference type="EC" id="2.7.7.49" evidence="1"/>
<dbReference type="EMBL" id="HG719755">
    <property type="protein sequence ID" value="CDJ58619.1"/>
    <property type="molecule type" value="Genomic_DNA"/>
</dbReference>
<feature type="region of interest" description="Disordered" evidence="8">
    <location>
        <begin position="817"/>
        <end position="916"/>
    </location>
</feature>
<dbReference type="VEuPathDB" id="ToxoDB:EMWEY_00052190"/>
<dbReference type="InterPro" id="IPR036397">
    <property type="entry name" value="RNaseH_sf"/>
</dbReference>